<accession>A0A0K2UL97</accession>
<dbReference type="AlphaFoldDB" id="A0A0K2UL97"/>
<feature type="non-terminal residue" evidence="1">
    <location>
        <position position="1"/>
    </location>
</feature>
<sequence length="88" mass="10230">FSIKGINSNTQSCGFNVYRRRISCKRFWNTSQERLCRQSGFQFLHKNVKGCFPKSVECTRCGKIGHYARVYRCLKESSISINSIKNLN</sequence>
<name>A0A0K2UL97_LEPSM</name>
<organism evidence="1">
    <name type="scientific">Lepeophtheirus salmonis</name>
    <name type="common">Salmon louse</name>
    <name type="synonym">Caligus salmonis</name>
    <dbReference type="NCBI Taxonomy" id="72036"/>
    <lineage>
        <taxon>Eukaryota</taxon>
        <taxon>Metazoa</taxon>
        <taxon>Ecdysozoa</taxon>
        <taxon>Arthropoda</taxon>
        <taxon>Crustacea</taxon>
        <taxon>Multicrustacea</taxon>
        <taxon>Hexanauplia</taxon>
        <taxon>Copepoda</taxon>
        <taxon>Siphonostomatoida</taxon>
        <taxon>Caligidae</taxon>
        <taxon>Lepeophtheirus</taxon>
    </lineage>
</organism>
<evidence type="ECO:0000313" key="1">
    <source>
        <dbReference type="EMBL" id="CDW39038.1"/>
    </source>
</evidence>
<proteinExistence type="predicted"/>
<protein>
    <submittedName>
        <fullName evidence="1">Uncharacterized protein</fullName>
    </submittedName>
</protein>
<dbReference type="EMBL" id="HACA01021677">
    <property type="protein sequence ID" value="CDW39038.1"/>
    <property type="molecule type" value="Transcribed_RNA"/>
</dbReference>
<reference evidence="1" key="1">
    <citation type="submission" date="2014-05" db="EMBL/GenBank/DDBJ databases">
        <authorList>
            <person name="Chronopoulou M."/>
        </authorList>
    </citation>
    <scope>NUCLEOTIDE SEQUENCE</scope>
    <source>
        <tissue evidence="1">Whole organism</tissue>
    </source>
</reference>